<organism evidence="2 3">
    <name type="scientific">Micropruina glycogenica</name>
    <dbReference type="NCBI Taxonomy" id="75385"/>
    <lineage>
        <taxon>Bacteria</taxon>
        <taxon>Bacillati</taxon>
        <taxon>Actinomycetota</taxon>
        <taxon>Actinomycetes</taxon>
        <taxon>Propionibacteriales</taxon>
        <taxon>Nocardioidaceae</taxon>
        <taxon>Micropruina</taxon>
    </lineage>
</organism>
<dbReference type="SUPFAM" id="SSF102588">
    <property type="entry name" value="LmbE-like"/>
    <property type="match status" value="1"/>
</dbReference>
<dbReference type="AlphaFoldDB" id="A0A2N9JJ10"/>
<evidence type="ECO:0000313" key="2">
    <source>
        <dbReference type="EMBL" id="SPD87521.1"/>
    </source>
</evidence>
<dbReference type="OrthoDB" id="158614at2"/>
<keyword evidence="1" id="KW-0862">Zinc</keyword>
<evidence type="ECO:0000256" key="1">
    <source>
        <dbReference type="ARBA" id="ARBA00022833"/>
    </source>
</evidence>
<accession>A0A2N9JJ10</accession>
<dbReference type="RefSeq" id="WP_105186234.1">
    <property type="nucleotide sequence ID" value="NZ_BAAAGO010000031.1"/>
</dbReference>
<dbReference type="PANTHER" id="PTHR12993:SF26">
    <property type="entry name" value="1D-MYO-INOSITOL 2-ACETAMIDO-2-DEOXY-ALPHA-D-GLUCOPYRANOSIDE DEACETYLASE"/>
    <property type="match status" value="1"/>
</dbReference>
<dbReference type="InterPro" id="IPR003737">
    <property type="entry name" value="GlcNAc_PI_deacetylase-related"/>
</dbReference>
<dbReference type="EMBL" id="LT985188">
    <property type="protein sequence ID" value="SPD87521.1"/>
    <property type="molecule type" value="Genomic_DNA"/>
</dbReference>
<sequence>MSTIVFVHAHPDDEGTLTAGSMIRAAEEGHRVVVVFATHGEHGEAAVDLAAGETVAQRRMKEAANAAEVAGIERVHWLGYADSGMAGWTQNNDPDAFLQADLDQAAGRLAAVLDHEQADVLVGYDWHGNYGHPDHVRVHQVVRRAAELAAQRPRLFEATMNRDLMRRNFELAKSAGIEGAEDFDPDAPMTDGNPLGTPEAELNLQVDVTGQLAKRRTMMACHISQVTDVGGMLAMPVEAFEAMFSREHYIEVGSTDPMRLGWLV</sequence>
<evidence type="ECO:0000313" key="3">
    <source>
        <dbReference type="Proteomes" id="UP000238164"/>
    </source>
</evidence>
<dbReference type="Pfam" id="PF02585">
    <property type="entry name" value="PIG-L"/>
    <property type="match status" value="1"/>
</dbReference>
<keyword evidence="2" id="KW-0378">Hydrolase</keyword>
<reference evidence="2 3" key="1">
    <citation type="submission" date="2018-02" db="EMBL/GenBank/DDBJ databases">
        <authorList>
            <person name="Cohen D.B."/>
            <person name="Kent A.D."/>
        </authorList>
    </citation>
    <scope>NUCLEOTIDE SEQUENCE [LARGE SCALE GENOMIC DNA]</scope>
    <source>
        <strain evidence="2">1</strain>
    </source>
</reference>
<keyword evidence="3" id="KW-1185">Reference proteome</keyword>
<name>A0A2N9JJ10_9ACTN</name>
<dbReference type="InterPro" id="IPR024078">
    <property type="entry name" value="LmbE-like_dom_sf"/>
</dbReference>
<protein>
    <submittedName>
        <fullName evidence="2">Mycothiol S-conjugate amidase</fullName>
        <ecNumber evidence="2">3.5.1.115</ecNumber>
    </submittedName>
</protein>
<dbReference type="KEGG" id="mgg:MPLG2_2491"/>
<gene>
    <name evidence="2" type="primary">mca</name>
    <name evidence="2" type="ORF">MPLG2_2491</name>
</gene>
<proteinExistence type="predicted"/>
<dbReference type="GO" id="GO:0016137">
    <property type="term" value="P:glycoside metabolic process"/>
    <property type="evidence" value="ECO:0007669"/>
    <property type="project" value="UniProtKB-ARBA"/>
</dbReference>
<dbReference type="Proteomes" id="UP000238164">
    <property type="component" value="Chromosome 1"/>
</dbReference>
<dbReference type="Gene3D" id="3.40.50.10320">
    <property type="entry name" value="LmbE-like"/>
    <property type="match status" value="1"/>
</dbReference>
<dbReference type="PANTHER" id="PTHR12993">
    <property type="entry name" value="N-ACETYLGLUCOSAMINYL-PHOSPHATIDYLINOSITOL DE-N-ACETYLASE-RELATED"/>
    <property type="match status" value="1"/>
</dbReference>
<dbReference type="GO" id="GO:0016811">
    <property type="term" value="F:hydrolase activity, acting on carbon-nitrogen (but not peptide) bonds, in linear amides"/>
    <property type="evidence" value="ECO:0007669"/>
    <property type="project" value="TreeGrafter"/>
</dbReference>
<dbReference type="EC" id="3.5.1.115" evidence="2"/>